<name>A0A1H1FNY1_9ACTN</name>
<dbReference type="FunFam" id="1.10.287.3980:FF:000001">
    <property type="entry name" value="Mitochondrial ribosomal protein L34"/>
    <property type="match status" value="1"/>
</dbReference>
<evidence type="ECO:0000313" key="6">
    <source>
        <dbReference type="EMBL" id="SDR02692.1"/>
    </source>
</evidence>
<dbReference type="Pfam" id="PF00468">
    <property type="entry name" value="Ribosomal_L34"/>
    <property type="match status" value="1"/>
</dbReference>
<dbReference type="GO" id="GO:0003735">
    <property type="term" value="F:structural constituent of ribosome"/>
    <property type="evidence" value="ECO:0007669"/>
    <property type="project" value="InterPro"/>
</dbReference>
<evidence type="ECO:0000256" key="5">
    <source>
        <dbReference type="HAMAP-Rule" id="MF_00391"/>
    </source>
</evidence>
<proteinExistence type="inferred from homology"/>
<keyword evidence="7" id="KW-1185">Reference proteome</keyword>
<protein>
    <recommendedName>
        <fullName evidence="4 5">Large ribosomal subunit protein bL34</fullName>
    </recommendedName>
</protein>
<dbReference type="EMBL" id="FNKO01000002">
    <property type="protein sequence ID" value="SDR02692.1"/>
    <property type="molecule type" value="Genomic_DNA"/>
</dbReference>
<dbReference type="GO" id="GO:0006412">
    <property type="term" value="P:translation"/>
    <property type="evidence" value="ECO:0007669"/>
    <property type="project" value="UniProtKB-UniRule"/>
</dbReference>
<dbReference type="HAMAP" id="MF_00391">
    <property type="entry name" value="Ribosomal_bL34"/>
    <property type="match status" value="1"/>
</dbReference>
<dbReference type="AlphaFoldDB" id="A0A1H1FNY1"/>
<dbReference type="Gene3D" id="1.10.287.3980">
    <property type="match status" value="1"/>
</dbReference>
<dbReference type="InterPro" id="IPR000271">
    <property type="entry name" value="Ribosomal_bL34"/>
</dbReference>
<sequence>MSKGKRTYQPNNRKRAKIHGFRKRMHTRAGRAIVAARRRRGRKQLTA</sequence>
<dbReference type="GO" id="GO:1990904">
    <property type="term" value="C:ribonucleoprotein complex"/>
    <property type="evidence" value="ECO:0007669"/>
    <property type="project" value="UniProtKB-KW"/>
</dbReference>
<evidence type="ECO:0000313" key="7">
    <source>
        <dbReference type="Proteomes" id="UP000199301"/>
    </source>
</evidence>
<dbReference type="InterPro" id="IPR020939">
    <property type="entry name" value="Ribosomal_bL34_CS"/>
</dbReference>
<evidence type="ECO:0000256" key="2">
    <source>
        <dbReference type="ARBA" id="ARBA00022980"/>
    </source>
</evidence>
<evidence type="ECO:0000256" key="3">
    <source>
        <dbReference type="ARBA" id="ARBA00023274"/>
    </source>
</evidence>
<organism evidence="6 7">
    <name type="scientific">Actinopolyspora saharensis</name>
    <dbReference type="NCBI Taxonomy" id="995062"/>
    <lineage>
        <taxon>Bacteria</taxon>
        <taxon>Bacillati</taxon>
        <taxon>Actinomycetota</taxon>
        <taxon>Actinomycetes</taxon>
        <taxon>Actinopolysporales</taxon>
        <taxon>Actinopolysporaceae</taxon>
        <taxon>Actinopolyspora</taxon>
    </lineage>
</organism>
<dbReference type="RefSeq" id="WP_083921486.1">
    <property type="nucleotide sequence ID" value="NZ_FNKO01000002.1"/>
</dbReference>
<comment type="similarity">
    <text evidence="1 5">Belongs to the bacterial ribosomal protein bL34 family.</text>
</comment>
<dbReference type="PANTHER" id="PTHR14503:SF4">
    <property type="entry name" value="LARGE RIBOSOMAL SUBUNIT PROTEIN BL34M"/>
    <property type="match status" value="1"/>
</dbReference>
<evidence type="ECO:0000256" key="1">
    <source>
        <dbReference type="ARBA" id="ARBA00010111"/>
    </source>
</evidence>
<dbReference type="PROSITE" id="PS00784">
    <property type="entry name" value="RIBOSOMAL_L34"/>
    <property type="match status" value="1"/>
</dbReference>
<reference evidence="7" key="1">
    <citation type="submission" date="2016-10" db="EMBL/GenBank/DDBJ databases">
        <authorList>
            <person name="Varghese N."/>
            <person name="Submissions S."/>
        </authorList>
    </citation>
    <scope>NUCLEOTIDE SEQUENCE [LARGE SCALE GENOMIC DNA]</scope>
    <source>
        <strain evidence="7">DSM 45459</strain>
    </source>
</reference>
<dbReference type="STRING" id="995062.SAMN04489718_3151"/>
<gene>
    <name evidence="5" type="primary">rpmH</name>
    <name evidence="6" type="ORF">SAMN04489718_3151</name>
</gene>
<dbReference type="PANTHER" id="PTHR14503">
    <property type="entry name" value="MITOCHONDRIAL RIBOSOMAL PROTEIN 34 FAMILY MEMBER"/>
    <property type="match status" value="1"/>
</dbReference>
<keyword evidence="3 5" id="KW-0687">Ribonucleoprotein</keyword>
<accession>A0A1H1FNY1</accession>
<keyword evidence="2 5" id="KW-0689">Ribosomal protein</keyword>
<dbReference type="GO" id="GO:0005840">
    <property type="term" value="C:ribosome"/>
    <property type="evidence" value="ECO:0007669"/>
    <property type="project" value="UniProtKB-KW"/>
</dbReference>
<dbReference type="NCBIfam" id="TIGR01030">
    <property type="entry name" value="rpmH_bact"/>
    <property type="match status" value="1"/>
</dbReference>
<evidence type="ECO:0000256" key="4">
    <source>
        <dbReference type="ARBA" id="ARBA00035177"/>
    </source>
</evidence>
<dbReference type="Proteomes" id="UP000199301">
    <property type="component" value="Unassembled WGS sequence"/>
</dbReference>